<evidence type="ECO:0000256" key="6">
    <source>
        <dbReference type="ARBA" id="ARBA00023014"/>
    </source>
</evidence>
<dbReference type="InterPro" id="IPR051536">
    <property type="entry name" value="UDG_Type-4/5"/>
</dbReference>
<sequence length="232" mass="26270">MNSKQRQYAALVAKRKECHLCDGLENPALPHLCEFDSDHIGPWSQFHGDLDAQLMVVGQDWGDVAYFNKYRGLDDLGNPTMRNLETILACTGLKVRVTSYADGDRSLFLTNAILCLKRGGLQATIDPQWVTNCESHFLRQQIELVRPRVVVGLGAFAFKAVLRVFGKPLIELRHAIEDTNGCEILDGVRLFAAYHCGAKTVNMNRNLDQQCKDWERIRQFIIQPSPQGRTQR</sequence>
<evidence type="ECO:0000256" key="1">
    <source>
        <dbReference type="ARBA" id="ARBA00022485"/>
    </source>
</evidence>
<keyword evidence="7" id="KW-0234">DNA repair</keyword>
<feature type="domain" description="Uracil-DNA glycosylase-like" evidence="8">
    <location>
        <begin position="48"/>
        <end position="202"/>
    </location>
</feature>
<evidence type="ECO:0000256" key="2">
    <source>
        <dbReference type="ARBA" id="ARBA00022723"/>
    </source>
</evidence>
<dbReference type="InterPro" id="IPR036895">
    <property type="entry name" value="Uracil-DNA_glycosylase-like_sf"/>
</dbReference>
<name>A0ABU5RTT3_9CYAN</name>
<gene>
    <name evidence="9" type="ORF">VB738_07920</name>
</gene>
<keyword evidence="5" id="KW-0408">Iron</keyword>
<comment type="caution">
    <text evidence="9">The sequence shown here is derived from an EMBL/GenBank/DDBJ whole genome shotgun (WGS) entry which is preliminary data.</text>
</comment>
<dbReference type="RefSeq" id="WP_323305233.1">
    <property type="nucleotide sequence ID" value="NZ_JAYGHX010000004.1"/>
</dbReference>
<evidence type="ECO:0000313" key="10">
    <source>
        <dbReference type="Proteomes" id="UP001304461"/>
    </source>
</evidence>
<keyword evidence="4" id="KW-0378">Hydrolase</keyword>
<dbReference type="PANTHER" id="PTHR33693:SF3">
    <property type="entry name" value="TYPE-5 URACIL-DNA GLYCOSYLASE"/>
    <property type="match status" value="1"/>
</dbReference>
<evidence type="ECO:0000256" key="7">
    <source>
        <dbReference type="ARBA" id="ARBA00023204"/>
    </source>
</evidence>
<dbReference type="Proteomes" id="UP001304461">
    <property type="component" value="Unassembled WGS sequence"/>
</dbReference>
<organism evidence="9 10">
    <name type="scientific">Cyanobium gracile UHCC 0139</name>
    <dbReference type="NCBI Taxonomy" id="3110308"/>
    <lineage>
        <taxon>Bacteria</taxon>
        <taxon>Bacillati</taxon>
        <taxon>Cyanobacteriota</taxon>
        <taxon>Cyanophyceae</taxon>
        <taxon>Synechococcales</taxon>
        <taxon>Prochlorococcaceae</taxon>
        <taxon>Cyanobium</taxon>
    </lineage>
</organism>
<keyword evidence="2" id="KW-0479">Metal-binding</keyword>
<accession>A0ABU5RTT3</accession>
<dbReference type="InterPro" id="IPR005122">
    <property type="entry name" value="Uracil-DNA_glycosylase-like"/>
</dbReference>
<evidence type="ECO:0000256" key="4">
    <source>
        <dbReference type="ARBA" id="ARBA00022801"/>
    </source>
</evidence>
<proteinExistence type="predicted"/>
<keyword evidence="1" id="KW-0004">4Fe-4S</keyword>
<keyword evidence="3" id="KW-0227">DNA damage</keyword>
<keyword evidence="6" id="KW-0411">Iron-sulfur</keyword>
<keyword evidence="10" id="KW-1185">Reference proteome</keyword>
<evidence type="ECO:0000256" key="5">
    <source>
        <dbReference type="ARBA" id="ARBA00023004"/>
    </source>
</evidence>
<protein>
    <submittedName>
        <fullName evidence="9">Uracil-DNA glycosylase family protein</fullName>
    </submittedName>
</protein>
<evidence type="ECO:0000313" key="9">
    <source>
        <dbReference type="EMBL" id="MEA5391187.1"/>
    </source>
</evidence>
<dbReference type="PANTHER" id="PTHR33693">
    <property type="entry name" value="TYPE-5 URACIL-DNA GLYCOSYLASE"/>
    <property type="match status" value="1"/>
</dbReference>
<reference evidence="9 10" key="1">
    <citation type="submission" date="2023-12" db="EMBL/GenBank/DDBJ databases">
        <title>Baltic Sea Cyanobacteria.</title>
        <authorList>
            <person name="Delbaje E."/>
            <person name="Fewer D.P."/>
            <person name="Shishido T.K."/>
        </authorList>
    </citation>
    <scope>NUCLEOTIDE SEQUENCE [LARGE SCALE GENOMIC DNA]</scope>
    <source>
        <strain evidence="9 10">UHCC 0139</strain>
    </source>
</reference>
<dbReference type="Pfam" id="PF03167">
    <property type="entry name" value="UDG"/>
    <property type="match status" value="1"/>
</dbReference>
<dbReference type="Gene3D" id="3.40.470.10">
    <property type="entry name" value="Uracil-DNA glycosylase-like domain"/>
    <property type="match status" value="1"/>
</dbReference>
<dbReference type="EMBL" id="JAYGHX010000004">
    <property type="protein sequence ID" value="MEA5391187.1"/>
    <property type="molecule type" value="Genomic_DNA"/>
</dbReference>
<evidence type="ECO:0000256" key="3">
    <source>
        <dbReference type="ARBA" id="ARBA00022763"/>
    </source>
</evidence>
<evidence type="ECO:0000259" key="8">
    <source>
        <dbReference type="Pfam" id="PF03167"/>
    </source>
</evidence>
<dbReference type="SUPFAM" id="SSF52141">
    <property type="entry name" value="Uracil-DNA glycosylase-like"/>
    <property type="match status" value="1"/>
</dbReference>